<accession>A0A9P9BH61</accession>
<organism evidence="1 2">
    <name type="scientific">Microdochium trichocladiopsis</name>
    <dbReference type="NCBI Taxonomy" id="1682393"/>
    <lineage>
        <taxon>Eukaryota</taxon>
        <taxon>Fungi</taxon>
        <taxon>Dikarya</taxon>
        <taxon>Ascomycota</taxon>
        <taxon>Pezizomycotina</taxon>
        <taxon>Sordariomycetes</taxon>
        <taxon>Xylariomycetidae</taxon>
        <taxon>Xylariales</taxon>
        <taxon>Microdochiaceae</taxon>
        <taxon>Microdochium</taxon>
    </lineage>
</organism>
<dbReference type="GeneID" id="70186865"/>
<evidence type="ECO:0000313" key="2">
    <source>
        <dbReference type="Proteomes" id="UP000756346"/>
    </source>
</evidence>
<comment type="caution">
    <text evidence="1">The sequence shown here is derived from an EMBL/GenBank/DDBJ whole genome shotgun (WGS) entry which is preliminary data.</text>
</comment>
<reference evidence="1" key="1">
    <citation type="journal article" date="2021" name="Nat. Commun.">
        <title>Genetic determinants of endophytism in the Arabidopsis root mycobiome.</title>
        <authorList>
            <person name="Mesny F."/>
            <person name="Miyauchi S."/>
            <person name="Thiergart T."/>
            <person name="Pickel B."/>
            <person name="Atanasova L."/>
            <person name="Karlsson M."/>
            <person name="Huettel B."/>
            <person name="Barry K.W."/>
            <person name="Haridas S."/>
            <person name="Chen C."/>
            <person name="Bauer D."/>
            <person name="Andreopoulos W."/>
            <person name="Pangilinan J."/>
            <person name="LaButti K."/>
            <person name="Riley R."/>
            <person name="Lipzen A."/>
            <person name="Clum A."/>
            <person name="Drula E."/>
            <person name="Henrissat B."/>
            <person name="Kohler A."/>
            <person name="Grigoriev I.V."/>
            <person name="Martin F.M."/>
            <person name="Hacquard S."/>
        </authorList>
    </citation>
    <scope>NUCLEOTIDE SEQUENCE</scope>
    <source>
        <strain evidence="1">MPI-CAGE-CH-0230</strain>
    </source>
</reference>
<keyword evidence="2" id="KW-1185">Reference proteome</keyword>
<dbReference type="AlphaFoldDB" id="A0A9P9BH61"/>
<dbReference type="EMBL" id="JAGTJQ010000011">
    <property type="protein sequence ID" value="KAH7018149.1"/>
    <property type="molecule type" value="Genomic_DNA"/>
</dbReference>
<dbReference type="RefSeq" id="XP_046006416.1">
    <property type="nucleotide sequence ID" value="XM_046157319.1"/>
</dbReference>
<sequence>MDHKSTIIHFLAVRGTDRRGKVFRFEISADEMGRVAQARITEDARKARVLDGKHHDQKASKLGGLAKGEKRRITIQDRIKIDLHEWLLQEWRCEPNNKGNPKSGPISAHVEWHAKGCKSRNIFTMSEHEFLEQLLAIGRSSEHLLVVNSDITD</sequence>
<name>A0A9P9BH61_9PEZI</name>
<proteinExistence type="predicted"/>
<protein>
    <submittedName>
        <fullName evidence="1">Uncharacterized protein</fullName>
    </submittedName>
</protein>
<evidence type="ECO:0000313" key="1">
    <source>
        <dbReference type="EMBL" id="KAH7018149.1"/>
    </source>
</evidence>
<gene>
    <name evidence="1" type="ORF">B0I36DRAFT_354456</name>
</gene>
<dbReference type="Proteomes" id="UP000756346">
    <property type="component" value="Unassembled WGS sequence"/>
</dbReference>